<evidence type="ECO:0000313" key="3">
    <source>
        <dbReference type="Proteomes" id="UP000266861"/>
    </source>
</evidence>
<feature type="compositionally biased region" description="Acidic residues" evidence="1">
    <location>
        <begin position="112"/>
        <end position="123"/>
    </location>
</feature>
<feature type="compositionally biased region" description="Basic and acidic residues" evidence="1">
    <location>
        <begin position="124"/>
        <end position="135"/>
    </location>
</feature>
<proteinExistence type="predicted"/>
<dbReference type="AlphaFoldDB" id="A0A397IXD3"/>
<sequence>MKNAYNATFAQIVLNPERARELLTWIQNAIAIGKLRDPVYSINGKRSTRPFNNFLRPYGITAKKLRKIGGKHASRVRGGQNPIPQHLDFLTRVALRHKIDRLDAGKNYAEGDTSDSESQSDDSLELKHSEPELKDSAPQPKSHNGDFFGP</sequence>
<dbReference type="EMBL" id="PQFF01000123">
    <property type="protein sequence ID" value="RHZ80679.1"/>
    <property type="molecule type" value="Genomic_DNA"/>
</dbReference>
<protein>
    <submittedName>
        <fullName evidence="2">Uncharacterized protein</fullName>
    </submittedName>
</protein>
<organism evidence="2 3">
    <name type="scientific">Diversispora epigaea</name>
    <dbReference type="NCBI Taxonomy" id="1348612"/>
    <lineage>
        <taxon>Eukaryota</taxon>
        <taxon>Fungi</taxon>
        <taxon>Fungi incertae sedis</taxon>
        <taxon>Mucoromycota</taxon>
        <taxon>Glomeromycotina</taxon>
        <taxon>Glomeromycetes</taxon>
        <taxon>Diversisporales</taxon>
        <taxon>Diversisporaceae</taxon>
        <taxon>Diversispora</taxon>
    </lineage>
</organism>
<gene>
    <name evidence="2" type="ORF">Glove_132g31</name>
</gene>
<keyword evidence="3" id="KW-1185">Reference proteome</keyword>
<reference evidence="2 3" key="1">
    <citation type="submission" date="2018-08" db="EMBL/GenBank/DDBJ databases">
        <title>Genome and evolution of the arbuscular mycorrhizal fungus Diversispora epigaea (formerly Glomus versiforme) and its bacterial endosymbionts.</title>
        <authorList>
            <person name="Sun X."/>
            <person name="Fei Z."/>
            <person name="Harrison M."/>
        </authorList>
    </citation>
    <scope>NUCLEOTIDE SEQUENCE [LARGE SCALE GENOMIC DNA]</scope>
    <source>
        <strain evidence="2 3">IT104</strain>
    </source>
</reference>
<dbReference type="Proteomes" id="UP000266861">
    <property type="component" value="Unassembled WGS sequence"/>
</dbReference>
<accession>A0A397IXD3</accession>
<comment type="caution">
    <text evidence="2">The sequence shown here is derived from an EMBL/GenBank/DDBJ whole genome shotgun (WGS) entry which is preliminary data.</text>
</comment>
<name>A0A397IXD3_9GLOM</name>
<evidence type="ECO:0000313" key="2">
    <source>
        <dbReference type="EMBL" id="RHZ80679.1"/>
    </source>
</evidence>
<evidence type="ECO:0000256" key="1">
    <source>
        <dbReference type="SAM" id="MobiDB-lite"/>
    </source>
</evidence>
<feature type="region of interest" description="Disordered" evidence="1">
    <location>
        <begin position="104"/>
        <end position="150"/>
    </location>
</feature>
<dbReference type="OrthoDB" id="2412847at2759"/>